<comment type="similarity">
    <text evidence="2">Belongs to the SecY/SEC61-alpha family.</text>
</comment>
<dbReference type="PROSITE" id="PS00755">
    <property type="entry name" value="SECY_1"/>
    <property type="match status" value="1"/>
</dbReference>
<protein>
    <recommendedName>
        <fullName evidence="9">Protein translocase subunit SecY</fullName>
    </recommendedName>
</protein>
<evidence type="ECO:0000256" key="9">
    <source>
        <dbReference type="ARBA" id="ARBA00039733"/>
    </source>
</evidence>
<evidence type="ECO:0000256" key="4">
    <source>
        <dbReference type="ARBA" id="ARBA00022692"/>
    </source>
</evidence>
<feature type="transmembrane region" description="Helical" evidence="10">
    <location>
        <begin position="216"/>
        <end position="236"/>
    </location>
</feature>
<organism evidence="11">
    <name type="scientific">marine sediment metagenome</name>
    <dbReference type="NCBI Taxonomy" id="412755"/>
    <lineage>
        <taxon>unclassified sequences</taxon>
        <taxon>metagenomes</taxon>
        <taxon>ecological metagenomes</taxon>
    </lineage>
</organism>
<keyword evidence="8 10" id="KW-0472">Membrane</keyword>
<feature type="transmembrane region" description="Helical" evidence="10">
    <location>
        <begin position="285"/>
        <end position="307"/>
    </location>
</feature>
<dbReference type="GO" id="GO:0015031">
    <property type="term" value="P:protein transport"/>
    <property type="evidence" value="ECO:0007669"/>
    <property type="project" value="UniProtKB-KW"/>
</dbReference>
<keyword evidence="7" id="KW-0811">Translocation</keyword>
<feature type="transmembrane region" description="Helical" evidence="10">
    <location>
        <begin position="7"/>
        <end position="32"/>
    </location>
</feature>
<dbReference type="NCBIfam" id="TIGR00967">
    <property type="entry name" value="3a0501s007"/>
    <property type="match status" value="1"/>
</dbReference>
<evidence type="ECO:0000256" key="6">
    <source>
        <dbReference type="ARBA" id="ARBA00022989"/>
    </source>
</evidence>
<dbReference type="InterPro" id="IPR030659">
    <property type="entry name" value="SecY_CS"/>
</dbReference>
<evidence type="ECO:0000256" key="1">
    <source>
        <dbReference type="ARBA" id="ARBA00004141"/>
    </source>
</evidence>
<keyword evidence="6 10" id="KW-1133">Transmembrane helix</keyword>
<feature type="transmembrane region" description="Helical" evidence="10">
    <location>
        <begin position="38"/>
        <end position="59"/>
    </location>
</feature>
<dbReference type="PROSITE" id="PS51257">
    <property type="entry name" value="PROKAR_LIPOPROTEIN"/>
    <property type="match status" value="1"/>
</dbReference>
<keyword evidence="4 10" id="KW-0812">Transmembrane</keyword>
<dbReference type="PROSITE" id="PS00756">
    <property type="entry name" value="SECY_2"/>
    <property type="match status" value="1"/>
</dbReference>
<accession>A0A0F9K315</accession>
<dbReference type="EMBL" id="LAZR01016167">
    <property type="protein sequence ID" value="KKM05663.1"/>
    <property type="molecule type" value="Genomic_DNA"/>
</dbReference>
<dbReference type="InterPro" id="IPR023201">
    <property type="entry name" value="SecY_dom_sf"/>
</dbReference>
<dbReference type="HAMAP" id="MF_01465">
    <property type="entry name" value="SecY"/>
    <property type="match status" value="1"/>
</dbReference>
<feature type="transmembrane region" description="Helical" evidence="10">
    <location>
        <begin position="153"/>
        <end position="171"/>
    </location>
</feature>
<comment type="caution">
    <text evidence="11">The sequence shown here is derived from an EMBL/GenBank/DDBJ whole genome shotgun (WGS) entry which is preliminary data.</text>
</comment>
<dbReference type="InterPro" id="IPR026593">
    <property type="entry name" value="SecY"/>
</dbReference>
<dbReference type="SUPFAM" id="SSF103491">
    <property type="entry name" value="Preprotein translocase SecY subunit"/>
    <property type="match status" value="1"/>
</dbReference>
<dbReference type="GO" id="GO:0016020">
    <property type="term" value="C:membrane"/>
    <property type="evidence" value="ECO:0007669"/>
    <property type="project" value="UniProtKB-SubCell"/>
</dbReference>
<feature type="transmembrane region" description="Helical" evidence="10">
    <location>
        <begin position="455"/>
        <end position="475"/>
    </location>
</feature>
<feature type="transmembrane region" description="Helical" evidence="10">
    <location>
        <begin position="71"/>
        <end position="92"/>
    </location>
</feature>
<evidence type="ECO:0000256" key="8">
    <source>
        <dbReference type="ARBA" id="ARBA00023136"/>
    </source>
</evidence>
<dbReference type="Pfam" id="PF00344">
    <property type="entry name" value="SecY"/>
    <property type="match status" value="1"/>
</dbReference>
<feature type="transmembrane region" description="Helical" evidence="10">
    <location>
        <begin position="537"/>
        <end position="561"/>
    </location>
</feature>
<evidence type="ECO:0000256" key="3">
    <source>
        <dbReference type="ARBA" id="ARBA00022448"/>
    </source>
</evidence>
<dbReference type="PRINTS" id="PR00303">
    <property type="entry name" value="SECYTRNLCASE"/>
</dbReference>
<proteinExistence type="inferred from homology"/>
<dbReference type="FunFam" id="1.10.3370.10:FF:000001">
    <property type="entry name" value="Preprotein translocase subunit SecY"/>
    <property type="match status" value="1"/>
</dbReference>
<dbReference type="AlphaFoldDB" id="A0A0F9K315"/>
<evidence type="ECO:0000256" key="5">
    <source>
        <dbReference type="ARBA" id="ARBA00022927"/>
    </source>
</evidence>
<feature type="transmembrane region" description="Helical" evidence="10">
    <location>
        <begin position="112"/>
        <end position="133"/>
    </location>
</feature>
<evidence type="ECO:0000256" key="10">
    <source>
        <dbReference type="SAM" id="Phobius"/>
    </source>
</evidence>
<feature type="transmembrane region" description="Helical" evidence="10">
    <location>
        <begin position="354"/>
        <end position="378"/>
    </location>
</feature>
<sequence length="589" mass="64087">MTLRAVRLILGIVLVVVAALACVKAVGLMVAAEENPHAWVLSVGMVLAALAGLATYYYALFKVPADPFKAFRGVLTLVVGILAFYLIASGAADAIQALGKGEGFQVADLMGPLAKVVVAAGAVFVFYYATIAASGVRRVVENIFSIPELLKKLGFTLGLLCIYRIGFHIPLPGLNQDVIASFMQQQQKGAFGQVLEYVALFTGGNLQQSTLFGLGIMPYISASIIFQLLVAVVPALERLQKEGQAGHRKIQEYTRYAAVGLCVVQASFWMRFMQSQHLLYPEYEGSIKIILMGICGLTAGTMFLMWLGEQIDEYGIGNGISLIIMAGIVSRLPVRIQQLIANASLKVTSVESDRIGLIKILFLVAAFVFVVAGSILICQAQRRIPIQQAKHTRGRRVYGGQRQYLPLRVNHSGVMPIIFASSLLIFPSSLLGWVATKWPNIFTQQLAKAFSFGDLIHSLAYVGLIFFFSFFWTTVQFRPKDMSDQLRDYGSFIPGLRPGKRTADYLERVMERITYCGAAFLAVIAVIPQAAAKALNIPFGIASFLGGTALLIMVAVALDLVQRIESNLIMRSYGGFLGEGGGRIKGSRE</sequence>
<feature type="transmembrane region" description="Helical" evidence="10">
    <location>
        <begin position="256"/>
        <end position="273"/>
    </location>
</feature>
<feature type="transmembrane region" description="Helical" evidence="10">
    <location>
        <begin position="314"/>
        <end position="334"/>
    </location>
</feature>
<comment type="subcellular location">
    <subcellularLocation>
        <location evidence="1">Membrane</location>
        <topology evidence="1">Multi-pass membrane protein</topology>
    </subcellularLocation>
</comment>
<gene>
    <name evidence="11" type="ORF">LCGC14_1751800</name>
</gene>
<evidence type="ECO:0000313" key="11">
    <source>
        <dbReference type="EMBL" id="KKM05663.1"/>
    </source>
</evidence>
<reference evidence="11" key="1">
    <citation type="journal article" date="2015" name="Nature">
        <title>Complex archaea that bridge the gap between prokaryotes and eukaryotes.</title>
        <authorList>
            <person name="Spang A."/>
            <person name="Saw J.H."/>
            <person name="Jorgensen S.L."/>
            <person name="Zaremba-Niedzwiedzka K."/>
            <person name="Martijn J."/>
            <person name="Lind A.E."/>
            <person name="van Eijk R."/>
            <person name="Schleper C."/>
            <person name="Guy L."/>
            <person name="Ettema T.J."/>
        </authorList>
    </citation>
    <scope>NUCLEOTIDE SEQUENCE</scope>
</reference>
<dbReference type="Gene3D" id="1.10.3370.10">
    <property type="entry name" value="SecY subunit domain"/>
    <property type="match status" value="1"/>
</dbReference>
<evidence type="ECO:0000256" key="2">
    <source>
        <dbReference type="ARBA" id="ARBA00005751"/>
    </source>
</evidence>
<keyword evidence="5" id="KW-0653">Protein transport</keyword>
<dbReference type="PANTHER" id="PTHR10906">
    <property type="entry name" value="SECY/SEC61-ALPHA FAMILY MEMBER"/>
    <property type="match status" value="1"/>
</dbReference>
<feature type="transmembrane region" description="Helical" evidence="10">
    <location>
        <begin position="513"/>
        <end position="531"/>
    </location>
</feature>
<keyword evidence="3" id="KW-0813">Transport</keyword>
<name>A0A0F9K315_9ZZZZ</name>
<dbReference type="InterPro" id="IPR002208">
    <property type="entry name" value="SecY/SEC61-alpha"/>
</dbReference>
<evidence type="ECO:0000256" key="7">
    <source>
        <dbReference type="ARBA" id="ARBA00023010"/>
    </source>
</evidence>
<feature type="transmembrane region" description="Helical" evidence="10">
    <location>
        <begin position="414"/>
        <end position="435"/>
    </location>
</feature>